<comment type="caution">
    <text evidence="1">The sequence shown here is derived from an EMBL/GenBank/DDBJ whole genome shotgun (WGS) entry which is preliminary data.</text>
</comment>
<protein>
    <recommendedName>
        <fullName evidence="3">Capsule polysaccharide biosynthesis protein</fullName>
    </recommendedName>
</protein>
<gene>
    <name evidence="1" type="ORF">B7463_g9116</name>
</gene>
<dbReference type="GO" id="GO:0016757">
    <property type="term" value="F:glycosyltransferase activity"/>
    <property type="evidence" value="ECO:0007669"/>
    <property type="project" value="InterPro"/>
</dbReference>
<organism evidence="1 2">
    <name type="scientific">Scytalidium lignicola</name>
    <name type="common">Hyphomycete</name>
    <dbReference type="NCBI Taxonomy" id="5539"/>
    <lineage>
        <taxon>Eukaryota</taxon>
        <taxon>Fungi</taxon>
        <taxon>Dikarya</taxon>
        <taxon>Ascomycota</taxon>
        <taxon>Pezizomycotina</taxon>
        <taxon>Leotiomycetes</taxon>
        <taxon>Leotiomycetes incertae sedis</taxon>
        <taxon>Scytalidium</taxon>
    </lineage>
</organism>
<evidence type="ECO:0000313" key="1">
    <source>
        <dbReference type="EMBL" id="RFU27233.1"/>
    </source>
</evidence>
<dbReference type="SUPFAM" id="SSF53448">
    <property type="entry name" value="Nucleotide-diphospho-sugar transferases"/>
    <property type="match status" value="1"/>
</dbReference>
<dbReference type="InterPro" id="IPR029044">
    <property type="entry name" value="Nucleotide-diphossugar_trans"/>
</dbReference>
<dbReference type="AlphaFoldDB" id="A0A3E2H2K9"/>
<reference evidence="1 2" key="1">
    <citation type="submission" date="2018-05" db="EMBL/GenBank/DDBJ databases">
        <title>Draft genome sequence of Scytalidium lignicola DSM 105466, a ubiquitous saprotrophic fungus.</title>
        <authorList>
            <person name="Buettner E."/>
            <person name="Gebauer A.M."/>
            <person name="Hofrichter M."/>
            <person name="Liers C."/>
            <person name="Kellner H."/>
        </authorList>
    </citation>
    <scope>NUCLEOTIDE SEQUENCE [LARGE SCALE GENOMIC DNA]</scope>
    <source>
        <strain evidence="1 2">DSM 105466</strain>
    </source>
</reference>
<evidence type="ECO:0008006" key="3">
    <source>
        <dbReference type="Google" id="ProtNLM"/>
    </source>
</evidence>
<feature type="non-terminal residue" evidence="1">
    <location>
        <position position="1"/>
    </location>
</feature>
<dbReference type="Proteomes" id="UP000258309">
    <property type="component" value="Unassembled WGS sequence"/>
</dbReference>
<evidence type="ECO:0000313" key="2">
    <source>
        <dbReference type="Proteomes" id="UP000258309"/>
    </source>
</evidence>
<feature type="non-terminal residue" evidence="1">
    <location>
        <position position="424"/>
    </location>
</feature>
<dbReference type="InterPro" id="IPR008441">
    <property type="entry name" value="AfumC-like_glycosyl_Trfase"/>
</dbReference>
<dbReference type="EMBL" id="NCSJ02000216">
    <property type="protein sequence ID" value="RFU27233.1"/>
    <property type="molecule type" value="Genomic_DNA"/>
</dbReference>
<dbReference type="OrthoDB" id="409543at2759"/>
<proteinExistence type="predicted"/>
<sequence length="424" mass="48165">MLLDQQLQQHQQQHIMDSQNYPLPAGVHAIPMNLLDLRPDDKVDHDLLHPKPVSGEKNIWFFWHSGYVNMHTYTQRTVRAWHRRFSKQGWTIRVVDRLPSSPLNIDNFIDVSNPDNFPRAFVNGTITGRYANQHTSDLVRWPLLLKYGGVYADVGLIQIGDLDRLWNETVGNPASRFQILSYNAGTVEERSLTNYFLASRPNNPLFERCHKLLLKLWAMDGGRTTTDGMHSSPLLKGVPMMGGSFTIEEDGKTIGAEEAGKLLTDYIIQGQVMSLVMGLVDEEDGWNGPKYVAENIYAMDFMVGSQLINDITAWDGQKAFNLMSLSLPKDGEVESAEQKQAREIVEACLQKSFGFKLAHGMILRVYSDTLGSLWRKHVGSDIAPGTYAHWLRYGTVYWTQDEVPLKLDFKVIKPFKKGPLLRDE</sequence>
<dbReference type="Gene3D" id="3.90.550.20">
    <property type="match status" value="1"/>
</dbReference>
<name>A0A3E2H2K9_SCYLI</name>
<accession>A0A3E2H2K9</accession>
<dbReference type="OMA" id="GSLWRDN"/>
<dbReference type="Pfam" id="PF05704">
    <property type="entry name" value="Caps_synth"/>
    <property type="match status" value="1"/>
</dbReference>
<keyword evidence="2" id="KW-1185">Reference proteome</keyword>